<dbReference type="InterPro" id="IPR012338">
    <property type="entry name" value="Beta-lactam/transpept-like"/>
</dbReference>
<comment type="similarity">
    <text evidence="1 5">Belongs to the class-A beta-lactamase family.</text>
</comment>
<evidence type="ECO:0000259" key="7">
    <source>
        <dbReference type="Pfam" id="PF13354"/>
    </source>
</evidence>
<dbReference type="EC" id="3.5.2.6" evidence="2 5"/>
<dbReference type="InterPro" id="IPR000871">
    <property type="entry name" value="Beta-lactam_class-A"/>
</dbReference>
<evidence type="ECO:0000313" key="9">
    <source>
        <dbReference type="Proteomes" id="UP000176101"/>
    </source>
</evidence>
<dbReference type="InterPro" id="IPR045155">
    <property type="entry name" value="Beta-lactam_cat"/>
</dbReference>
<dbReference type="Pfam" id="PF13354">
    <property type="entry name" value="Beta-lactamase2"/>
    <property type="match status" value="1"/>
</dbReference>
<feature type="signal peptide" evidence="6">
    <location>
        <begin position="1"/>
        <end position="23"/>
    </location>
</feature>
<comment type="catalytic activity">
    <reaction evidence="5">
        <text>a beta-lactam + H2O = a substituted beta-amino acid</text>
        <dbReference type="Rhea" id="RHEA:20401"/>
        <dbReference type="ChEBI" id="CHEBI:15377"/>
        <dbReference type="ChEBI" id="CHEBI:35627"/>
        <dbReference type="ChEBI" id="CHEBI:140347"/>
        <dbReference type="EC" id="3.5.2.6"/>
    </reaction>
</comment>
<dbReference type="GO" id="GO:0008800">
    <property type="term" value="F:beta-lactamase activity"/>
    <property type="evidence" value="ECO:0007669"/>
    <property type="project" value="UniProtKB-UniRule"/>
</dbReference>
<evidence type="ECO:0000256" key="2">
    <source>
        <dbReference type="ARBA" id="ARBA00012865"/>
    </source>
</evidence>
<protein>
    <recommendedName>
        <fullName evidence="2 5">Beta-lactamase</fullName>
        <ecNumber evidence="2 5">3.5.2.6</ecNumber>
    </recommendedName>
</protein>
<keyword evidence="4 5" id="KW-0046">Antibiotic resistance</keyword>
<proteinExistence type="inferred from homology"/>
<evidence type="ECO:0000313" key="8">
    <source>
        <dbReference type="EMBL" id="OEV03904.1"/>
    </source>
</evidence>
<dbReference type="EMBL" id="LJGU01000115">
    <property type="protein sequence ID" value="OEV03904.1"/>
    <property type="molecule type" value="Genomic_DNA"/>
</dbReference>
<dbReference type="GO" id="GO:0030655">
    <property type="term" value="P:beta-lactam antibiotic catabolic process"/>
    <property type="evidence" value="ECO:0007669"/>
    <property type="project" value="InterPro"/>
</dbReference>
<dbReference type="RefSeq" id="WP_070196227.1">
    <property type="nucleotide sequence ID" value="NZ_LJGU01000115.1"/>
</dbReference>
<dbReference type="PANTHER" id="PTHR35333">
    <property type="entry name" value="BETA-LACTAMASE"/>
    <property type="match status" value="1"/>
</dbReference>
<dbReference type="InterPro" id="IPR023650">
    <property type="entry name" value="Beta-lactam_class-A_AS"/>
</dbReference>
<evidence type="ECO:0000256" key="3">
    <source>
        <dbReference type="ARBA" id="ARBA00022801"/>
    </source>
</evidence>
<name>A0A1E7KJ86_9ACTN</name>
<accession>A0A1E7KJ86</accession>
<feature type="chain" id="PRO_5039189566" description="Beta-lactamase" evidence="6">
    <location>
        <begin position="24"/>
        <end position="308"/>
    </location>
</feature>
<keyword evidence="3 5" id="KW-0378">Hydrolase</keyword>
<dbReference type="PATRIC" id="fig|1075402.3.peg.5333"/>
<sequence>MRSTLTRRVAVSVLTPLTLLPLAACGQDASAGEPGSSAESRQRSAAEAGSYAKEFKKLERKYDARLGVYVRDTGTGEELTYHADQRFAYASTFKALAAGAVLDEYSPKEMEKVVHYSEDDLIEHSPITEKHVDTGMSLRALSAAAVRYSDNTAANLLFDALGGPKGLDAKLAALGDDVTQMNRYEPELNEATPGDPRDTTTPRAFAKDLREYVLGDVLPKDDRALLRKWMRTNVTGDALIRAGVPDDWTVADKSGGGGYGTRNNIAIVRPDEGAPLAVSILSSRDTKDAEYDDALIAEAASVVADQFS</sequence>
<comment type="caution">
    <text evidence="8">The sequence shown here is derived from an EMBL/GenBank/DDBJ whole genome shotgun (WGS) entry which is preliminary data.</text>
</comment>
<dbReference type="NCBIfam" id="NF033103">
    <property type="entry name" value="bla_class_A"/>
    <property type="match status" value="1"/>
</dbReference>
<organism evidence="8 9">
    <name type="scientific">Streptomyces oceani</name>
    <dbReference type="NCBI Taxonomy" id="1075402"/>
    <lineage>
        <taxon>Bacteria</taxon>
        <taxon>Bacillati</taxon>
        <taxon>Actinomycetota</taxon>
        <taxon>Actinomycetes</taxon>
        <taxon>Kitasatosporales</taxon>
        <taxon>Streptomycetaceae</taxon>
        <taxon>Streptomyces</taxon>
    </lineage>
</organism>
<evidence type="ECO:0000256" key="4">
    <source>
        <dbReference type="ARBA" id="ARBA00023251"/>
    </source>
</evidence>
<dbReference type="OrthoDB" id="9784149at2"/>
<dbReference type="AlphaFoldDB" id="A0A1E7KJ86"/>
<dbReference type="PRINTS" id="PR00118">
    <property type="entry name" value="BLACTAMASEA"/>
</dbReference>
<gene>
    <name evidence="8" type="ORF">AN216_09680</name>
</gene>
<keyword evidence="9" id="KW-1185">Reference proteome</keyword>
<keyword evidence="6" id="KW-0732">Signal</keyword>
<dbReference type="PROSITE" id="PS00146">
    <property type="entry name" value="BETA_LACTAMASE_A"/>
    <property type="match status" value="1"/>
</dbReference>
<dbReference type="GO" id="GO:0046677">
    <property type="term" value="P:response to antibiotic"/>
    <property type="evidence" value="ECO:0007669"/>
    <property type="project" value="UniProtKB-UniRule"/>
</dbReference>
<reference evidence="8 9" key="1">
    <citation type="journal article" date="2016" name="Front. Microbiol.">
        <title>Comparative Genomics Analysis of Streptomyces Species Reveals Their Adaptation to the Marine Environment and Their Diversity at the Genomic Level.</title>
        <authorList>
            <person name="Tian X."/>
            <person name="Zhang Z."/>
            <person name="Yang T."/>
            <person name="Chen M."/>
            <person name="Li J."/>
            <person name="Chen F."/>
            <person name="Yang J."/>
            <person name="Li W."/>
            <person name="Zhang B."/>
            <person name="Zhang Z."/>
            <person name="Wu J."/>
            <person name="Zhang C."/>
            <person name="Long L."/>
            <person name="Xiao J."/>
        </authorList>
    </citation>
    <scope>NUCLEOTIDE SEQUENCE [LARGE SCALE GENOMIC DNA]</scope>
    <source>
        <strain evidence="8 9">SCSIO 02100</strain>
    </source>
</reference>
<dbReference type="Proteomes" id="UP000176101">
    <property type="component" value="Unassembled WGS sequence"/>
</dbReference>
<dbReference type="SUPFAM" id="SSF56601">
    <property type="entry name" value="beta-lactamase/transpeptidase-like"/>
    <property type="match status" value="1"/>
</dbReference>
<evidence type="ECO:0000256" key="6">
    <source>
        <dbReference type="SAM" id="SignalP"/>
    </source>
</evidence>
<dbReference type="STRING" id="1075402.AN216_09680"/>
<evidence type="ECO:0000256" key="1">
    <source>
        <dbReference type="ARBA" id="ARBA00009009"/>
    </source>
</evidence>
<dbReference type="PANTHER" id="PTHR35333:SF3">
    <property type="entry name" value="BETA-LACTAMASE-TYPE TRANSPEPTIDASE FOLD CONTAINING PROTEIN"/>
    <property type="match status" value="1"/>
</dbReference>
<feature type="domain" description="Beta-lactamase class A catalytic" evidence="7">
    <location>
        <begin position="67"/>
        <end position="281"/>
    </location>
</feature>
<evidence type="ECO:0000256" key="5">
    <source>
        <dbReference type="RuleBase" id="RU361140"/>
    </source>
</evidence>
<dbReference type="Gene3D" id="3.40.710.10">
    <property type="entry name" value="DD-peptidase/beta-lactamase superfamily"/>
    <property type="match status" value="1"/>
</dbReference>